<dbReference type="SUPFAM" id="SSF46785">
    <property type="entry name" value="Winged helix' DNA-binding domain"/>
    <property type="match status" value="1"/>
</dbReference>
<proteinExistence type="inferred from homology"/>
<gene>
    <name evidence="9" type="ORF">HGA05_09610</name>
</gene>
<evidence type="ECO:0000259" key="8">
    <source>
        <dbReference type="PROSITE" id="PS50944"/>
    </source>
</evidence>
<dbReference type="Gene3D" id="1.10.60.10">
    <property type="entry name" value="Iron dependent repressor, metal binding and dimerisation domain"/>
    <property type="match status" value="1"/>
</dbReference>
<dbReference type="GO" id="GO:0003677">
    <property type="term" value="F:DNA binding"/>
    <property type="evidence" value="ECO:0007669"/>
    <property type="project" value="UniProtKB-KW"/>
</dbReference>
<dbReference type="Gene3D" id="2.30.30.90">
    <property type="match status" value="1"/>
</dbReference>
<dbReference type="GO" id="GO:0046983">
    <property type="term" value="F:protein dimerization activity"/>
    <property type="evidence" value="ECO:0007669"/>
    <property type="project" value="InterPro"/>
</dbReference>
<evidence type="ECO:0000256" key="4">
    <source>
        <dbReference type="ARBA" id="ARBA00023004"/>
    </source>
</evidence>
<dbReference type="SMART" id="SM00899">
    <property type="entry name" value="FeoA"/>
    <property type="match status" value="1"/>
</dbReference>
<dbReference type="Pfam" id="PF02742">
    <property type="entry name" value="Fe_dep_repr_C"/>
    <property type="match status" value="1"/>
</dbReference>
<dbReference type="InterPro" id="IPR022687">
    <property type="entry name" value="HTH_DTXR"/>
</dbReference>
<evidence type="ECO:0000313" key="10">
    <source>
        <dbReference type="Proteomes" id="UP000563898"/>
    </source>
</evidence>
<dbReference type="RefSeq" id="WP_006371812.1">
    <property type="nucleotide sequence ID" value="NZ_JAZGUS010000014.1"/>
</dbReference>
<dbReference type="SUPFAM" id="SSF47979">
    <property type="entry name" value="Iron-dependent repressor protein, dimerization domain"/>
    <property type="match status" value="1"/>
</dbReference>
<dbReference type="InterPro" id="IPR008988">
    <property type="entry name" value="Transcriptional_repressor_C"/>
</dbReference>
<sequence>MDSPEPPVSPAGINCLRTIYNLMEDSVPLRRIRVAQRLGVAGSTISETVARLQEHGLLTTTPDNLIELTPAGHRIAASVVRRHRLAERMLTDILGVPVSRVHSEAIRWEQVINDDTERAISNLVDGSVKSPWGNPIPSADDGAENRVVPVHTGTPLTELVAGRAPTDVIVESISEEAQNDPDAVRALVNAGIVPGSRITAVARRSHYLLRGTHAYELPTDSAHLVHVVRM</sequence>
<dbReference type="GO" id="GO:0046914">
    <property type="term" value="F:transition metal ion binding"/>
    <property type="evidence" value="ECO:0007669"/>
    <property type="project" value="InterPro"/>
</dbReference>
<comment type="subunit">
    <text evidence="3">Homodimer.</text>
</comment>
<dbReference type="PANTHER" id="PTHR33238">
    <property type="entry name" value="IRON (METAL) DEPENDENT REPRESSOR, DTXR FAMILY"/>
    <property type="match status" value="1"/>
</dbReference>
<dbReference type="Gene3D" id="1.10.10.10">
    <property type="entry name" value="Winged helix-like DNA-binding domain superfamily/Winged helix DNA-binding domain"/>
    <property type="match status" value="1"/>
</dbReference>
<keyword evidence="5" id="KW-0805">Transcription regulation</keyword>
<protein>
    <submittedName>
        <fullName evidence="9">Metal-dependent transcriptional regulator</fullName>
    </submittedName>
</protein>
<organism evidence="9 10">
    <name type="scientific">Gordonia polyisoprenivorans</name>
    <dbReference type="NCBI Taxonomy" id="84595"/>
    <lineage>
        <taxon>Bacteria</taxon>
        <taxon>Bacillati</taxon>
        <taxon>Actinomycetota</taxon>
        <taxon>Actinomycetes</taxon>
        <taxon>Mycobacteriales</taxon>
        <taxon>Gordoniaceae</taxon>
        <taxon>Gordonia</taxon>
    </lineage>
</organism>
<dbReference type="PANTHER" id="PTHR33238:SF10">
    <property type="entry name" value="IRON-DEPENDENT REPRESSOR IDER"/>
    <property type="match status" value="1"/>
</dbReference>
<dbReference type="InterPro" id="IPR036421">
    <property type="entry name" value="Fe_dep_repressor_sf"/>
</dbReference>
<accession>A0A846WJW2</accession>
<name>A0A846WJW2_9ACTN</name>
<dbReference type="EMBL" id="JAAXPC010000004">
    <property type="protein sequence ID" value="NKY01828.1"/>
    <property type="molecule type" value="Genomic_DNA"/>
</dbReference>
<evidence type="ECO:0000256" key="2">
    <source>
        <dbReference type="ARBA" id="ARBA00007871"/>
    </source>
</evidence>
<dbReference type="Pfam" id="PF01325">
    <property type="entry name" value="Fe_dep_repress"/>
    <property type="match status" value="1"/>
</dbReference>
<dbReference type="PROSITE" id="PS50944">
    <property type="entry name" value="HTH_DTXR"/>
    <property type="match status" value="1"/>
</dbReference>
<comment type="similarity">
    <text evidence="2">Belongs to the DtxR/MntR family.</text>
</comment>
<reference evidence="9 10" key="1">
    <citation type="submission" date="2020-04" db="EMBL/GenBank/DDBJ databases">
        <title>MicrobeNet Type strains.</title>
        <authorList>
            <person name="Nicholson A.C."/>
        </authorList>
    </citation>
    <scope>NUCLEOTIDE SEQUENCE [LARGE SCALE GENOMIC DNA]</scope>
    <source>
        <strain evidence="9 10">ATCC BAA-14</strain>
    </source>
</reference>
<evidence type="ECO:0000256" key="5">
    <source>
        <dbReference type="ARBA" id="ARBA00023015"/>
    </source>
</evidence>
<dbReference type="InterPro" id="IPR038157">
    <property type="entry name" value="FeoA_core_dom"/>
</dbReference>
<evidence type="ECO:0000256" key="3">
    <source>
        <dbReference type="ARBA" id="ARBA00011738"/>
    </source>
</evidence>
<dbReference type="Proteomes" id="UP000563898">
    <property type="component" value="Unassembled WGS sequence"/>
</dbReference>
<keyword evidence="7" id="KW-0804">Transcription</keyword>
<keyword evidence="6" id="KW-0238">DNA-binding</keyword>
<comment type="caution">
    <text evidence="9">The sequence shown here is derived from an EMBL/GenBank/DDBJ whole genome shotgun (WGS) entry which is preliminary data.</text>
</comment>
<dbReference type="SMART" id="SM00529">
    <property type="entry name" value="HTH_DTXR"/>
    <property type="match status" value="1"/>
</dbReference>
<dbReference type="GO" id="GO:0045892">
    <property type="term" value="P:negative regulation of DNA-templated transcription"/>
    <property type="evidence" value="ECO:0007669"/>
    <property type="project" value="TreeGrafter"/>
</dbReference>
<dbReference type="GO" id="GO:0005737">
    <property type="term" value="C:cytoplasm"/>
    <property type="evidence" value="ECO:0007669"/>
    <property type="project" value="UniProtKB-SubCell"/>
</dbReference>
<dbReference type="InterPro" id="IPR050536">
    <property type="entry name" value="DtxR_MntR_Metal-Reg"/>
</dbReference>
<evidence type="ECO:0000256" key="6">
    <source>
        <dbReference type="ARBA" id="ARBA00023125"/>
    </source>
</evidence>
<dbReference type="AlphaFoldDB" id="A0A846WJW2"/>
<evidence type="ECO:0000256" key="1">
    <source>
        <dbReference type="ARBA" id="ARBA00004496"/>
    </source>
</evidence>
<comment type="subcellular location">
    <subcellularLocation>
        <location evidence="1">Cytoplasm</location>
    </subcellularLocation>
</comment>
<evidence type="ECO:0000256" key="7">
    <source>
        <dbReference type="ARBA" id="ARBA00023163"/>
    </source>
</evidence>
<dbReference type="GO" id="GO:0003700">
    <property type="term" value="F:DNA-binding transcription factor activity"/>
    <property type="evidence" value="ECO:0007669"/>
    <property type="project" value="InterPro"/>
</dbReference>
<dbReference type="InterPro" id="IPR036390">
    <property type="entry name" value="WH_DNA-bd_sf"/>
</dbReference>
<dbReference type="InterPro" id="IPR022689">
    <property type="entry name" value="Iron_dep_repressor"/>
</dbReference>
<dbReference type="InterPro" id="IPR001367">
    <property type="entry name" value="Fe_dep_repressor"/>
</dbReference>
<evidence type="ECO:0000313" key="9">
    <source>
        <dbReference type="EMBL" id="NKY01828.1"/>
    </source>
</evidence>
<dbReference type="SUPFAM" id="SSF50037">
    <property type="entry name" value="C-terminal domain of transcriptional repressors"/>
    <property type="match status" value="1"/>
</dbReference>
<keyword evidence="4" id="KW-0408">Iron</keyword>
<dbReference type="InterPro" id="IPR007167">
    <property type="entry name" value="Fe-transptr_FeoA-like"/>
</dbReference>
<dbReference type="InterPro" id="IPR036388">
    <property type="entry name" value="WH-like_DNA-bd_sf"/>
</dbReference>
<feature type="domain" description="HTH dtxR-type" evidence="8">
    <location>
        <begin position="16"/>
        <end position="69"/>
    </location>
</feature>